<dbReference type="Gene3D" id="3.40.630.30">
    <property type="match status" value="1"/>
</dbReference>
<reference evidence="1" key="1">
    <citation type="journal article" date="2021" name="Nat. Commun.">
        <title>Genetic determinants of endophytism in the Arabidopsis root mycobiome.</title>
        <authorList>
            <person name="Mesny F."/>
            <person name="Miyauchi S."/>
            <person name="Thiergart T."/>
            <person name="Pickel B."/>
            <person name="Atanasova L."/>
            <person name="Karlsson M."/>
            <person name="Huettel B."/>
            <person name="Barry K.W."/>
            <person name="Haridas S."/>
            <person name="Chen C."/>
            <person name="Bauer D."/>
            <person name="Andreopoulos W."/>
            <person name="Pangilinan J."/>
            <person name="LaButti K."/>
            <person name="Riley R."/>
            <person name="Lipzen A."/>
            <person name="Clum A."/>
            <person name="Drula E."/>
            <person name="Henrissat B."/>
            <person name="Kohler A."/>
            <person name="Grigoriev I.V."/>
            <person name="Martin F.M."/>
            <person name="Hacquard S."/>
        </authorList>
    </citation>
    <scope>NUCLEOTIDE SEQUENCE</scope>
    <source>
        <strain evidence="1">MPI-SDFR-AT-0120</strain>
    </source>
</reference>
<keyword evidence="2" id="KW-1185">Reference proteome</keyword>
<dbReference type="OrthoDB" id="41532at2759"/>
<name>A0A8K0QVW5_9PLEO</name>
<evidence type="ECO:0000313" key="1">
    <source>
        <dbReference type="EMBL" id="KAH7070962.1"/>
    </source>
</evidence>
<organism evidence="1 2">
    <name type="scientific">Paraphoma chrysanthemicola</name>
    <dbReference type="NCBI Taxonomy" id="798071"/>
    <lineage>
        <taxon>Eukaryota</taxon>
        <taxon>Fungi</taxon>
        <taxon>Dikarya</taxon>
        <taxon>Ascomycota</taxon>
        <taxon>Pezizomycotina</taxon>
        <taxon>Dothideomycetes</taxon>
        <taxon>Pleosporomycetidae</taxon>
        <taxon>Pleosporales</taxon>
        <taxon>Pleosporineae</taxon>
        <taxon>Phaeosphaeriaceae</taxon>
        <taxon>Paraphoma</taxon>
    </lineage>
</organism>
<evidence type="ECO:0000313" key="2">
    <source>
        <dbReference type="Proteomes" id="UP000813461"/>
    </source>
</evidence>
<protein>
    <recommendedName>
        <fullName evidence="3">N-acetyltransferase domain-containing protein</fullName>
    </recommendedName>
</protein>
<dbReference type="EMBL" id="JAGMVJ010000025">
    <property type="protein sequence ID" value="KAH7070962.1"/>
    <property type="molecule type" value="Genomic_DNA"/>
</dbReference>
<dbReference type="Proteomes" id="UP000813461">
    <property type="component" value="Unassembled WGS sequence"/>
</dbReference>
<gene>
    <name evidence="1" type="ORF">FB567DRAFT_212361</name>
</gene>
<comment type="caution">
    <text evidence="1">The sequence shown here is derived from an EMBL/GenBank/DDBJ whole genome shotgun (WGS) entry which is preliminary data.</text>
</comment>
<sequence length="242" mass="27783">MESSTAPNHRYTVIRVPAKSPRLTEIVTKFRDIKLRALKLEPEVFVQRYDLEVLHPVSVWQARLSRQTTLLVCVVDVDDSASLEDALLQKEWAGFAAVRGPMTMEEYYHPPEMRHPMAEHPESETRWHYSDLYTIPAHRNRGVAMKLNKSRLAVATSGTRALDDPSKTQARLRLFVNPKRTWLVDFDRKVGFHDSHMVTLKEGLTANGMEESVPDDTKSTPELRALWETRYGLAMEQVITVD</sequence>
<dbReference type="AlphaFoldDB" id="A0A8K0QVW5"/>
<evidence type="ECO:0008006" key="3">
    <source>
        <dbReference type="Google" id="ProtNLM"/>
    </source>
</evidence>
<accession>A0A8K0QVW5</accession>
<proteinExistence type="predicted"/>